<dbReference type="GO" id="GO:0022857">
    <property type="term" value="F:transmembrane transporter activity"/>
    <property type="evidence" value="ECO:0007669"/>
    <property type="project" value="InterPro"/>
</dbReference>
<keyword evidence="4" id="KW-0472">Membrane</keyword>
<keyword evidence="3" id="KW-1133">Transmembrane helix</keyword>
<sequence length="525" mass="57676">MSAKPASVDRVVTDDASSNPDQKSLTSVSDHAAPPAAAEQSGTKQTFLELIGLRDPKPEARPVWDGQNPSWFRSTFFQITVLGGCSFLAPGIWGAMAALGAGGSQDPSTVNAANSLTFALMVVTRLFTSSLIGKTSVRFALAFGTMGYAPYAAGLYLNSVNQTQWLIILGAALCGISAGTFWSVEGAIALGYPERLKQGKYIAYWLMFRVLGQLLGGIINLALNYNDSEAGSISTNTYLVFVVLQCIGPLVALLLSPPHKVQRTDKTPVYLHIESSTRRELKLMWKLITRREVLLLLPIIWQSTWSEALIGTYAVKYFSVRSRALGSLLSAVTASIANYILGFFLDSRRFTVNKRAKSSFIVIYAIQAGWWAWAIYIMNKYHNTTPKPTFDWTSSGYGEGFGVYIFLQIGFNLMYEYNYFLIGQLSDDPSEIIRLASIVRGVESAGQCVSYGVNSTSFRLDAVAGLNTAQWALSILPAWLVIRKVGILEDGTKIHEPRTYASEDDRQKLKQSGLETAEYDLKGDK</sequence>
<reference evidence="6" key="1">
    <citation type="journal article" date="2014" name="Genome Announc.">
        <title>Draft Genome Sequence of the Yeast Pseudozyma antarctica Type Strain JCM10317, a Producer of the Glycolipid Biosurfactants, Mannosylerythritol Lipids.</title>
        <authorList>
            <person name="Saika A."/>
            <person name="Koike H."/>
            <person name="Hori T."/>
            <person name="Fukuoka T."/>
            <person name="Sato S."/>
            <person name="Habe H."/>
            <person name="Kitamoto D."/>
            <person name="Morita T."/>
        </authorList>
    </citation>
    <scope>NUCLEOTIDE SEQUENCE [LARGE SCALE GENOMIC DNA]</scope>
    <source>
        <strain evidence="6">JCM 10317</strain>
    </source>
</reference>
<gene>
    <name evidence="5" type="ORF">PAN0_014d4973</name>
</gene>
<accession>A0A081CJA4</accession>
<organism evidence="5 6">
    <name type="scientific">Pseudozyma antarctica</name>
    <name type="common">Yeast</name>
    <name type="synonym">Candida antarctica</name>
    <dbReference type="NCBI Taxonomy" id="84753"/>
    <lineage>
        <taxon>Eukaryota</taxon>
        <taxon>Fungi</taxon>
        <taxon>Dikarya</taxon>
        <taxon>Basidiomycota</taxon>
        <taxon>Ustilaginomycotina</taxon>
        <taxon>Ustilaginomycetes</taxon>
        <taxon>Ustilaginales</taxon>
        <taxon>Ustilaginaceae</taxon>
        <taxon>Moesziomyces</taxon>
    </lineage>
</organism>
<evidence type="ECO:0000313" key="6">
    <source>
        <dbReference type="Proteomes" id="UP000053758"/>
    </source>
</evidence>
<dbReference type="GO" id="GO:0016020">
    <property type="term" value="C:membrane"/>
    <property type="evidence" value="ECO:0007669"/>
    <property type="project" value="UniProtKB-SubCell"/>
</dbReference>
<evidence type="ECO:0000256" key="4">
    <source>
        <dbReference type="ARBA" id="ARBA00023136"/>
    </source>
</evidence>
<dbReference type="HOGENOM" id="CLU_030884_2_0_1"/>
<comment type="subcellular location">
    <subcellularLocation>
        <location evidence="1">Membrane</location>
        <topology evidence="1">Multi-pass membrane protein</topology>
    </subcellularLocation>
</comment>
<evidence type="ECO:0000256" key="2">
    <source>
        <dbReference type="ARBA" id="ARBA00022692"/>
    </source>
</evidence>
<dbReference type="Gene3D" id="1.20.1250.20">
    <property type="entry name" value="MFS general substrate transporter like domains"/>
    <property type="match status" value="1"/>
</dbReference>
<name>A0A081CJA4_PSEA2</name>
<dbReference type="InterPro" id="IPR011701">
    <property type="entry name" value="MFS"/>
</dbReference>
<dbReference type="AlphaFoldDB" id="A0A081CJA4"/>
<keyword evidence="6" id="KW-1185">Reference proteome</keyword>
<evidence type="ECO:0000256" key="1">
    <source>
        <dbReference type="ARBA" id="ARBA00004141"/>
    </source>
</evidence>
<evidence type="ECO:0000256" key="3">
    <source>
        <dbReference type="ARBA" id="ARBA00022989"/>
    </source>
</evidence>
<protein>
    <submittedName>
        <fullName evidence="5">DUF895 domain membrane protein</fullName>
    </submittedName>
</protein>
<dbReference type="Proteomes" id="UP000053758">
    <property type="component" value="Unassembled WGS sequence"/>
</dbReference>
<proteinExistence type="predicted"/>
<dbReference type="InterPro" id="IPR036259">
    <property type="entry name" value="MFS_trans_sf"/>
</dbReference>
<dbReference type="RefSeq" id="XP_014655165.1">
    <property type="nucleotide sequence ID" value="XM_014799679.1"/>
</dbReference>
<dbReference type="InterPro" id="IPR051617">
    <property type="entry name" value="UNC-93-like_regulator"/>
</dbReference>
<dbReference type="Pfam" id="PF07690">
    <property type="entry name" value="MFS_1"/>
    <property type="match status" value="1"/>
</dbReference>
<dbReference type="SUPFAM" id="SSF103473">
    <property type="entry name" value="MFS general substrate transporter"/>
    <property type="match status" value="1"/>
</dbReference>
<evidence type="ECO:0000313" key="5">
    <source>
        <dbReference type="EMBL" id="GAK66750.1"/>
    </source>
</evidence>
<dbReference type="GeneID" id="26305819"/>
<keyword evidence="2" id="KW-0812">Transmembrane</keyword>
<dbReference type="PANTHER" id="PTHR23294">
    <property type="entry name" value="ET TRANSLATION PRODUCT-RELATED"/>
    <property type="match status" value="1"/>
</dbReference>
<dbReference type="OrthoDB" id="196103at2759"/>
<dbReference type="PANTHER" id="PTHR23294:SF19">
    <property type="entry name" value="DUF895 DOMAIN MEMBRANE PROTEIN-RELATED"/>
    <property type="match status" value="1"/>
</dbReference>
<dbReference type="EMBL" id="DF830081">
    <property type="protein sequence ID" value="GAK66750.1"/>
    <property type="molecule type" value="Genomic_DNA"/>
</dbReference>